<evidence type="ECO:0000256" key="1">
    <source>
        <dbReference type="SAM" id="MobiDB-lite"/>
    </source>
</evidence>
<name>A0A2S4PXD6_9PEZI</name>
<organism evidence="2 3">
    <name type="scientific">Erysiphe pulchra</name>
    <dbReference type="NCBI Taxonomy" id="225359"/>
    <lineage>
        <taxon>Eukaryota</taxon>
        <taxon>Fungi</taxon>
        <taxon>Dikarya</taxon>
        <taxon>Ascomycota</taxon>
        <taxon>Pezizomycotina</taxon>
        <taxon>Leotiomycetes</taxon>
        <taxon>Erysiphales</taxon>
        <taxon>Erysiphaceae</taxon>
        <taxon>Erysiphe</taxon>
    </lineage>
</organism>
<feature type="compositionally biased region" description="Acidic residues" evidence="1">
    <location>
        <begin position="208"/>
        <end position="224"/>
    </location>
</feature>
<evidence type="ECO:0000313" key="3">
    <source>
        <dbReference type="Proteomes" id="UP000237438"/>
    </source>
</evidence>
<reference evidence="2 3" key="1">
    <citation type="submission" date="2017-10" db="EMBL/GenBank/DDBJ databases">
        <title>Development of genomic resources for the powdery mildew, Erysiphe pulchra.</title>
        <authorList>
            <person name="Wadl P.A."/>
            <person name="Mack B.M."/>
            <person name="Moore G."/>
            <person name="Beltz S.B."/>
        </authorList>
    </citation>
    <scope>NUCLEOTIDE SEQUENCE [LARGE SCALE GENOMIC DNA]</scope>
    <source>
        <strain evidence="2">Cflorida</strain>
    </source>
</reference>
<feature type="non-terminal residue" evidence="2">
    <location>
        <position position="236"/>
    </location>
</feature>
<protein>
    <submittedName>
        <fullName evidence="2">Uncharacterized protein</fullName>
    </submittedName>
</protein>
<comment type="caution">
    <text evidence="2">The sequence shown here is derived from an EMBL/GenBank/DDBJ whole genome shotgun (WGS) entry which is preliminary data.</text>
</comment>
<gene>
    <name evidence="2" type="ORF">EPUL_002198</name>
</gene>
<feature type="region of interest" description="Disordered" evidence="1">
    <location>
        <begin position="156"/>
        <end position="188"/>
    </location>
</feature>
<feature type="compositionally biased region" description="Low complexity" evidence="1">
    <location>
        <begin position="172"/>
        <end position="182"/>
    </location>
</feature>
<sequence>MANEYITLIQTFSIGDLKIIDAWDKLKKYRRKLYAVDKDAIGTYRDRALLLILIRTLPKQYTSTIDTLDAQPDLTVEEKLKRLQTKENRLASEDREDMALIGSHRNRGVKSSQFGNYLAEEGSDSGFAPICYICDERHFVKSCPYMKIARTAVQEHIHENKNQKKPKKRPIIPRSSSKSKSLLSRRKIDKSVDFKGKAYEACLRSNPEDESETSNEEEEEDNEENHEYAQISRALI</sequence>
<dbReference type="Proteomes" id="UP000237438">
    <property type="component" value="Unassembled WGS sequence"/>
</dbReference>
<proteinExistence type="predicted"/>
<accession>A0A2S4PXD6</accession>
<dbReference type="OrthoDB" id="5427757at2759"/>
<dbReference type="AlphaFoldDB" id="A0A2S4PXD6"/>
<dbReference type="EMBL" id="PEDP01000275">
    <property type="protein sequence ID" value="POS86677.1"/>
    <property type="molecule type" value="Genomic_DNA"/>
</dbReference>
<keyword evidence="3" id="KW-1185">Reference proteome</keyword>
<feature type="region of interest" description="Disordered" evidence="1">
    <location>
        <begin position="203"/>
        <end position="236"/>
    </location>
</feature>
<evidence type="ECO:0000313" key="2">
    <source>
        <dbReference type="EMBL" id="POS86677.1"/>
    </source>
</evidence>